<dbReference type="Proteomes" id="UP000366872">
    <property type="component" value="Unassembled WGS sequence"/>
</dbReference>
<dbReference type="Gene3D" id="3.30.379.10">
    <property type="entry name" value="Chitobiase/beta-hexosaminidase domain 2-like"/>
    <property type="match status" value="1"/>
</dbReference>
<dbReference type="GO" id="GO:0005975">
    <property type="term" value="P:carbohydrate metabolic process"/>
    <property type="evidence" value="ECO:0007669"/>
    <property type="project" value="UniProtKB-ARBA"/>
</dbReference>
<dbReference type="InterPro" id="IPR032287">
    <property type="entry name" value="DUF4838"/>
</dbReference>
<dbReference type="Pfam" id="PF16126">
    <property type="entry name" value="DUF4838"/>
    <property type="match status" value="1"/>
</dbReference>
<accession>A0A6C2U3D4</accession>
<evidence type="ECO:0000313" key="6">
    <source>
        <dbReference type="Proteomes" id="UP000366872"/>
    </source>
</evidence>
<keyword evidence="6" id="KW-1185">Reference proteome</keyword>
<dbReference type="InterPro" id="IPR029018">
    <property type="entry name" value="Hex-like_dom2"/>
</dbReference>
<evidence type="ECO:0000259" key="4">
    <source>
        <dbReference type="Pfam" id="PF02838"/>
    </source>
</evidence>
<proteinExistence type="predicted"/>
<keyword evidence="3" id="KW-0732">Signal</keyword>
<keyword evidence="2" id="KW-0326">Glycosidase</keyword>
<evidence type="ECO:0000256" key="2">
    <source>
        <dbReference type="ARBA" id="ARBA00023295"/>
    </source>
</evidence>
<name>A0A6C2U3D4_PONDE</name>
<dbReference type="SUPFAM" id="SSF55545">
    <property type="entry name" value="beta-N-acetylhexosaminidase-like domain"/>
    <property type="match status" value="1"/>
</dbReference>
<dbReference type="InterPro" id="IPR015882">
    <property type="entry name" value="HEX_bac_N"/>
</dbReference>
<dbReference type="RefSeq" id="WP_136079587.1">
    <property type="nucleotide sequence ID" value="NZ_CAAHFG010000001.1"/>
</dbReference>
<evidence type="ECO:0000256" key="1">
    <source>
        <dbReference type="ARBA" id="ARBA00022801"/>
    </source>
</evidence>
<dbReference type="GO" id="GO:0016798">
    <property type="term" value="F:hydrolase activity, acting on glycosyl bonds"/>
    <property type="evidence" value="ECO:0007669"/>
    <property type="project" value="UniProtKB-KW"/>
</dbReference>
<protein>
    <recommendedName>
        <fullName evidence="4">Beta-hexosaminidase bacterial type N-terminal domain-containing protein</fullName>
    </recommendedName>
</protein>
<reference evidence="5 6" key="1">
    <citation type="submission" date="2019-04" db="EMBL/GenBank/DDBJ databases">
        <authorList>
            <person name="Van Vliet M D."/>
        </authorList>
    </citation>
    <scope>NUCLEOTIDE SEQUENCE [LARGE SCALE GENOMIC DNA]</scope>
    <source>
        <strain evidence="5 6">F1</strain>
    </source>
</reference>
<organism evidence="5 6">
    <name type="scientific">Pontiella desulfatans</name>
    <dbReference type="NCBI Taxonomy" id="2750659"/>
    <lineage>
        <taxon>Bacteria</taxon>
        <taxon>Pseudomonadati</taxon>
        <taxon>Kiritimatiellota</taxon>
        <taxon>Kiritimatiellia</taxon>
        <taxon>Kiritimatiellales</taxon>
        <taxon>Pontiellaceae</taxon>
        <taxon>Pontiella</taxon>
    </lineage>
</organism>
<dbReference type="Pfam" id="PF02838">
    <property type="entry name" value="Glyco_hydro_20b"/>
    <property type="match status" value="1"/>
</dbReference>
<feature type="chain" id="PRO_5025330134" description="Beta-hexosaminidase bacterial type N-terminal domain-containing protein" evidence="3">
    <location>
        <begin position="35"/>
        <end position="706"/>
    </location>
</feature>
<evidence type="ECO:0000313" key="5">
    <source>
        <dbReference type="EMBL" id="VGO14071.1"/>
    </source>
</evidence>
<sequence length="706" mass="80397">MKRTIIFSRSRMAFGIKFLLAALVCMHARTSTGAALTIQDVVQISYSTPAKQQRVVRFAAEELQSYLNQMGGAVKAIGQIDADAAPARIHLQLNPASELRWDGYRITTDRGRIIIEAAQARGVLYGVYELLERCGCSFFYPEEAWHIVPTIKALPEINLTHEPQVEWRGLALYGVRSDELPICQATLDWMAKQRFNYVLLSQDRPAHRPGLAQEVFFAGKTREALLPEIMDRGFIINLGEHNTHEYLDRNALFEVHPDWFAEIQGRRVKGQICYSNQEAMKYYAEALVAYVKNNTWIDIVGTWPLDGGGYCKCEPCSNNPYAVYEGIKLVAQEVAKARPNLMVEHLAYTPETLTPPEQPIPSNMTVLYCPNLESKKELERGWIENKTSSGIYQFEYLLADNWRARGWFWLRPDFANWTGSYLAQNGFRGTVSLYLPIQVWWKGAFNYHFLRQSLWHKQYDVQQGLAAYIKAYYPGYEKQVGSIFQQLLEQVQAGGYKRMRSQEAPPAVLLQVRDQAEALRKETLALQKTVKEAEIALRIQRIADYLEGMVLYYQYMARREAQDLETLLAFSAHHEQQRTGISVQHQYLQWRMGYFKPVKRDAEHGVLLGMCRNGTPTALLDAGNAVTTAGKFQITLVASDKESELSLKTVELLEDGRVVAHAQPKGKTAILHLETHFDMGRYQLRCVLTGQGAAEVYVKKIPADET</sequence>
<dbReference type="EMBL" id="CAAHFG010000001">
    <property type="protein sequence ID" value="VGO14071.1"/>
    <property type="molecule type" value="Genomic_DNA"/>
</dbReference>
<keyword evidence="1" id="KW-0378">Hydrolase</keyword>
<dbReference type="PANTHER" id="PTHR47406">
    <property type="entry name" value="COAGULATION FACTOR 5/8 TYPE, C-TERMINAL"/>
    <property type="match status" value="1"/>
</dbReference>
<gene>
    <name evidence="5" type="ORF">PDESU_02628</name>
</gene>
<dbReference type="PANTHER" id="PTHR47406:SF2">
    <property type="entry name" value="ALPHA GLUCURONIDASE N-TERMINAL DOMAIN-CONTAINING PROTEIN"/>
    <property type="match status" value="1"/>
</dbReference>
<feature type="domain" description="Beta-hexosaminidase bacterial type N-terminal" evidence="4">
    <location>
        <begin position="33"/>
        <end position="128"/>
    </location>
</feature>
<dbReference type="AlphaFoldDB" id="A0A6C2U3D4"/>
<evidence type="ECO:0000256" key="3">
    <source>
        <dbReference type="SAM" id="SignalP"/>
    </source>
</evidence>
<feature type="signal peptide" evidence="3">
    <location>
        <begin position="1"/>
        <end position="34"/>
    </location>
</feature>